<accession>A0ABP8V2M3</accession>
<proteinExistence type="predicted"/>
<evidence type="ECO:0000313" key="2">
    <source>
        <dbReference type="Proteomes" id="UP001500604"/>
    </source>
</evidence>
<protein>
    <recommendedName>
        <fullName evidence="3">Transposase</fullName>
    </recommendedName>
</protein>
<keyword evidence="2" id="KW-1185">Reference proteome</keyword>
<sequence length="73" mass="8887">MSIYINVMALLMWNLIYYARAKTEERHLRHYDEYREYCAFVDKRGLLATIGNTLNPIKTKYVRIKRALNRIYQ</sequence>
<name>A0ABP8V2M3_9GAMM</name>
<evidence type="ECO:0000313" key="1">
    <source>
        <dbReference type="EMBL" id="GAA4650077.1"/>
    </source>
</evidence>
<reference evidence="2" key="1">
    <citation type="journal article" date="2019" name="Int. J. Syst. Evol. Microbiol.">
        <title>The Global Catalogue of Microorganisms (GCM) 10K type strain sequencing project: providing services to taxonomists for standard genome sequencing and annotation.</title>
        <authorList>
            <consortium name="The Broad Institute Genomics Platform"/>
            <consortium name="The Broad Institute Genome Sequencing Center for Infectious Disease"/>
            <person name="Wu L."/>
            <person name="Ma J."/>
        </authorList>
    </citation>
    <scope>NUCLEOTIDE SEQUENCE [LARGE SCALE GENOMIC DNA]</scope>
    <source>
        <strain evidence="2">JCM 17805</strain>
    </source>
</reference>
<organism evidence="1 2">
    <name type="scientific">Kistimonas scapharcae</name>
    <dbReference type="NCBI Taxonomy" id="1036133"/>
    <lineage>
        <taxon>Bacteria</taxon>
        <taxon>Pseudomonadati</taxon>
        <taxon>Pseudomonadota</taxon>
        <taxon>Gammaproteobacteria</taxon>
        <taxon>Oceanospirillales</taxon>
        <taxon>Endozoicomonadaceae</taxon>
        <taxon>Kistimonas</taxon>
    </lineage>
</organism>
<gene>
    <name evidence="1" type="ORF">GCM10023116_23600</name>
</gene>
<dbReference type="EMBL" id="BAABFL010000359">
    <property type="protein sequence ID" value="GAA4650077.1"/>
    <property type="molecule type" value="Genomic_DNA"/>
</dbReference>
<comment type="caution">
    <text evidence="1">The sequence shown here is derived from an EMBL/GenBank/DDBJ whole genome shotgun (WGS) entry which is preliminary data.</text>
</comment>
<dbReference type="Proteomes" id="UP001500604">
    <property type="component" value="Unassembled WGS sequence"/>
</dbReference>
<evidence type="ECO:0008006" key="3">
    <source>
        <dbReference type="Google" id="ProtNLM"/>
    </source>
</evidence>